<evidence type="ECO:0000256" key="1">
    <source>
        <dbReference type="SAM" id="MobiDB-lite"/>
    </source>
</evidence>
<gene>
    <name evidence="2" type="ORF">AW736_11610</name>
</gene>
<proteinExistence type="predicted"/>
<name>A0A178IKX2_9BACT</name>
<dbReference type="OrthoDB" id="186262at2"/>
<reference evidence="2 3" key="1">
    <citation type="submission" date="2016-01" db="EMBL/GenBank/DDBJ databases">
        <title>High potential of lignocellulose degradation of a new Verrucomicrobia species.</title>
        <authorList>
            <person name="Wang Y."/>
            <person name="Shi Y."/>
            <person name="Qiu Z."/>
            <person name="Liu S."/>
            <person name="Yang H."/>
        </authorList>
    </citation>
    <scope>NUCLEOTIDE SEQUENCE [LARGE SCALE GENOMIC DNA]</scope>
    <source>
        <strain evidence="2 3">TSB47</strain>
    </source>
</reference>
<dbReference type="STRING" id="1184151.AW736_11610"/>
<keyword evidence="3" id="KW-1185">Reference proteome</keyword>
<protein>
    <submittedName>
        <fullName evidence="2">Uncharacterized protein</fullName>
    </submittedName>
</protein>
<comment type="caution">
    <text evidence="2">The sequence shown here is derived from an EMBL/GenBank/DDBJ whole genome shotgun (WGS) entry which is preliminary data.</text>
</comment>
<evidence type="ECO:0000313" key="2">
    <source>
        <dbReference type="EMBL" id="OAM89947.1"/>
    </source>
</evidence>
<sequence length="470" mass="51330">MRKQQQAIFIWDKVVYYSTAKGWARTAIERVEDAAAIVQEHCKRDNKIMLLYDPETLQTEYSECPGGGRAIVREVLAGSHESLNNPHTAWGFQTPWQISAAAGGNQGTFCSFETVPSLYLLNQTLYDLKYPVSRCFSFASLAMFSGTTPGRTNVFLVVDKDGQAFVYLNTAAGLRAARKVSAGKREDFDVWSEISLIFGEYGVTFEDGGMRPVVRLYQAPGTDAKTQCPYWETLAAFGQVELHNFSVLATLLASIPSRHSSSLIEDLPKNISLNLGLKIGAAVLAAILLGGGSYAYNDLSKDSREIRSLETLQSSLATQKTGLERNKREIEEFLKLYANDRFDYSHGHLQLLQALGGAIPRDATLLNISIGVEAPSKFRLNGIFWNQKVSMSKQTGSTAVNNVSPVTPITRHLESSVQGLLVAPNTNSFNSQTGDFVLEGNTPRPEGVAAATPASAPPPARRPPATSGRR</sequence>
<dbReference type="Proteomes" id="UP000078486">
    <property type="component" value="Unassembled WGS sequence"/>
</dbReference>
<accession>A0A178IKX2</accession>
<dbReference type="RefSeq" id="WP_068770405.1">
    <property type="nucleotide sequence ID" value="NZ_CP109796.1"/>
</dbReference>
<organism evidence="2 3">
    <name type="scientific">Termitidicoccus mucosus</name>
    <dbReference type="NCBI Taxonomy" id="1184151"/>
    <lineage>
        <taxon>Bacteria</taxon>
        <taxon>Pseudomonadati</taxon>
        <taxon>Verrucomicrobiota</taxon>
        <taxon>Opitutia</taxon>
        <taxon>Opitutales</taxon>
        <taxon>Opitutaceae</taxon>
        <taxon>Termitidicoccus</taxon>
    </lineage>
</organism>
<dbReference type="AlphaFoldDB" id="A0A178IKX2"/>
<feature type="region of interest" description="Disordered" evidence="1">
    <location>
        <begin position="432"/>
        <end position="470"/>
    </location>
</feature>
<dbReference type="EMBL" id="LRRQ01000076">
    <property type="protein sequence ID" value="OAM89947.1"/>
    <property type="molecule type" value="Genomic_DNA"/>
</dbReference>
<evidence type="ECO:0000313" key="3">
    <source>
        <dbReference type="Proteomes" id="UP000078486"/>
    </source>
</evidence>